<sequence>MSKSKIVIIVFLFWGPMLFSQTTIKGKVVVKEQSAEGIHVLNLVSEEATITNEKGEFSIAVNEDDLLVFSAVHLDYWRKSISAKDIQNGYIEIEITPKDIKLKEVVVTEYTKINAQDLGIIDYKPKSYTPVERKLRPAQLKTIDLINFNSLLIPLDPLLYWATGRTKLLKGELEIEKKELRIKKLNDWFDYEFYINQLSIPGEYVEGFKFFIIYDEELTDYINSNSKVLGNFRITQLADEFLTYLKADE</sequence>
<dbReference type="EMBL" id="QLSV01000007">
    <property type="protein sequence ID" value="RAR47810.1"/>
    <property type="molecule type" value="Genomic_DNA"/>
</dbReference>
<proteinExistence type="predicted"/>
<organism evidence="1 2">
    <name type="scientific">Flavobacterium lacus</name>
    <dbReference type="NCBI Taxonomy" id="1353778"/>
    <lineage>
        <taxon>Bacteria</taxon>
        <taxon>Pseudomonadati</taxon>
        <taxon>Bacteroidota</taxon>
        <taxon>Flavobacteriia</taxon>
        <taxon>Flavobacteriales</taxon>
        <taxon>Flavobacteriaceae</taxon>
        <taxon>Flavobacterium</taxon>
    </lineage>
</organism>
<keyword evidence="1" id="KW-0378">Hydrolase</keyword>
<dbReference type="RefSeq" id="WP_112086092.1">
    <property type="nucleotide sequence ID" value="NZ_QLSV01000007.1"/>
</dbReference>
<keyword evidence="2" id="KW-1185">Reference proteome</keyword>
<dbReference type="GO" id="GO:0004180">
    <property type="term" value="F:carboxypeptidase activity"/>
    <property type="evidence" value="ECO:0007669"/>
    <property type="project" value="UniProtKB-KW"/>
</dbReference>
<dbReference type="Proteomes" id="UP000249518">
    <property type="component" value="Unassembled WGS sequence"/>
</dbReference>
<dbReference type="OrthoDB" id="1427655at2"/>
<comment type="caution">
    <text evidence="1">The sequence shown here is derived from an EMBL/GenBank/DDBJ whole genome shotgun (WGS) entry which is preliminary data.</text>
</comment>
<name>A0A328WNB0_9FLAO</name>
<keyword evidence="1" id="KW-0645">Protease</keyword>
<evidence type="ECO:0000313" key="1">
    <source>
        <dbReference type="EMBL" id="RAR47810.1"/>
    </source>
</evidence>
<keyword evidence="1" id="KW-0121">Carboxypeptidase</keyword>
<evidence type="ECO:0000313" key="2">
    <source>
        <dbReference type="Proteomes" id="UP000249518"/>
    </source>
</evidence>
<reference evidence="1 2" key="1">
    <citation type="submission" date="2018-06" db="EMBL/GenBank/DDBJ databases">
        <title>Genomic Encyclopedia of Type Strains, Phase III (KMG-III): the genomes of soil and plant-associated and newly described type strains.</title>
        <authorList>
            <person name="Whitman W."/>
        </authorList>
    </citation>
    <scope>NUCLEOTIDE SEQUENCE [LARGE SCALE GENOMIC DNA]</scope>
    <source>
        <strain evidence="1 2">CGMCC 1.12504</strain>
    </source>
</reference>
<protein>
    <submittedName>
        <fullName evidence="1">Carboxypeptidase-like protein</fullName>
    </submittedName>
</protein>
<gene>
    <name evidence="1" type="ORF">B0I10_10786</name>
</gene>
<dbReference type="AlphaFoldDB" id="A0A328WNB0"/>
<accession>A0A328WNB0</accession>
<dbReference type="Pfam" id="PF13715">
    <property type="entry name" value="CarbopepD_reg_2"/>
    <property type="match status" value="1"/>
</dbReference>